<protein>
    <recommendedName>
        <fullName evidence="14">Histone deacetylase</fullName>
        <ecNumber evidence="14">3.5.1.98</ecNumber>
    </recommendedName>
</protein>
<keyword evidence="10 14" id="KW-0156">Chromatin regulator</keyword>
<comment type="cofactor">
    <cofactor evidence="1">
        <name>a divalent metal cation</name>
        <dbReference type="ChEBI" id="CHEBI:60240"/>
    </cofactor>
</comment>
<keyword evidence="12 14" id="KW-0804">Transcription</keyword>
<dbReference type="PRINTS" id="PR01270">
    <property type="entry name" value="HDASUPER"/>
</dbReference>
<dbReference type="PANTHER" id="PTHR10625">
    <property type="entry name" value="HISTONE DEACETYLASE HDAC1-RELATED"/>
    <property type="match status" value="1"/>
</dbReference>
<evidence type="ECO:0000256" key="13">
    <source>
        <dbReference type="ARBA" id="ARBA00023242"/>
    </source>
</evidence>
<evidence type="ECO:0000256" key="15">
    <source>
        <dbReference type="PIRSR" id="PIRSR037913-1"/>
    </source>
</evidence>
<dbReference type="Pfam" id="PF00850">
    <property type="entry name" value="Hist_deacetyl"/>
    <property type="match status" value="1"/>
</dbReference>
<keyword evidence="13 14" id="KW-0539">Nucleus</keyword>
<accession>A0A1E3PFW4</accession>
<evidence type="ECO:0000256" key="5">
    <source>
        <dbReference type="ARBA" id="ARBA00022454"/>
    </source>
</evidence>
<dbReference type="AlphaFoldDB" id="A0A1E3PFW4"/>
<dbReference type="GO" id="GO:0031507">
    <property type="term" value="P:heterochromatin formation"/>
    <property type="evidence" value="ECO:0007669"/>
    <property type="project" value="TreeGrafter"/>
</dbReference>
<dbReference type="GO" id="GO:0005634">
    <property type="term" value="C:nucleus"/>
    <property type="evidence" value="ECO:0007669"/>
    <property type="project" value="UniProtKB-SubCell"/>
</dbReference>
<name>A0A1E3PFW4_9ASCO</name>
<dbReference type="GO" id="GO:0005694">
    <property type="term" value="C:chromosome"/>
    <property type="evidence" value="ECO:0007669"/>
    <property type="project" value="UniProtKB-SubCell"/>
</dbReference>
<feature type="binding site" evidence="17">
    <location>
        <position position="191"/>
    </location>
    <ligand>
        <name>a divalent metal cation</name>
        <dbReference type="ChEBI" id="CHEBI:60240"/>
    </ligand>
</feature>
<sequence length="398" mass="45168">MLQPGYVGLVTGSHIAKIVDKLPSNRQRASMVDSLLQAYKLDLACEPIPVKLITRTQLLEYHDFEFIEFLLQEYLTQDQTYKDSGLVKLPKQPVLKKQAFGLEYDCPLFAQLDEYIRTIAGATVSCAQYLIEKSQAPGVSQTQSPIVINWHGGRHHAKKSKSAGFCYVNDVVLGILELRKTFDKVMYIDLDLHHGDGVATAFTYSNKVLCLSIHRYDIGFFPGTGKVTDCGMGRGKNYTVNIPLQQGLDDNALKEIFTKVIQPYYDAFKPDAIVVLCGCDGLTRDPHREWNLSMRGLGDSIDKILNWNKPTMLLGGGGYNHRDTARCWSFLTAKALRWKTMDDWDLLPEHEYLDNYKDDGYTFWVDEMVGNMSNANTPEYLKRTISPLQDRLKEIKSK</sequence>
<dbReference type="InterPro" id="IPR003084">
    <property type="entry name" value="HDAC_I/II"/>
</dbReference>
<feature type="domain" description="Histone deacetylase" evidence="18">
    <location>
        <begin position="23"/>
        <end position="333"/>
    </location>
</feature>
<feature type="binding site" evidence="17">
    <location>
        <position position="193"/>
    </location>
    <ligand>
        <name>a divalent metal cation</name>
        <dbReference type="ChEBI" id="CHEBI:60240"/>
    </ligand>
</feature>
<evidence type="ECO:0000256" key="10">
    <source>
        <dbReference type="ARBA" id="ARBA00022853"/>
    </source>
</evidence>
<evidence type="ECO:0000256" key="2">
    <source>
        <dbReference type="ARBA" id="ARBA00004123"/>
    </source>
</evidence>
<evidence type="ECO:0000259" key="18">
    <source>
        <dbReference type="Pfam" id="PF00850"/>
    </source>
</evidence>
<evidence type="ECO:0000256" key="3">
    <source>
        <dbReference type="ARBA" id="ARBA00004286"/>
    </source>
</evidence>
<keyword evidence="6" id="KW-0963">Cytoplasm</keyword>
<feature type="binding site" evidence="16">
    <location>
        <position position="319"/>
    </location>
    <ligand>
        <name>substrate</name>
    </ligand>
</feature>
<feature type="active site" description="Proton acceptor" evidence="15">
    <location>
        <position position="156"/>
    </location>
</feature>
<dbReference type="Proteomes" id="UP000095009">
    <property type="component" value="Unassembled WGS sequence"/>
</dbReference>
<evidence type="ECO:0000256" key="6">
    <source>
        <dbReference type="ARBA" id="ARBA00022490"/>
    </source>
</evidence>
<dbReference type="InterPro" id="IPR000286">
    <property type="entry name" value="HDACs"/>
</dbReference>
<evidence type="ECO:0000313" key="19">
    <source>
        <dbReference type="EMBL" id="ODQ64285.1"/>
    </source>
</evidence>
<evidence type="ECO:0000256" key="17">
    <source>
        <dbReference type="PIRSR" id="PIRSR037913-3"/>
    </source>
</evidence>
<evidence type="ECO:0000256" key="11">
    <source>
        <dbReference type="ARBA" id="ARBA00023015"/>
    </source>
</evidence>
<evidence type="ECO:0000256" key="7">
    <source>
        <dbReference type="ARBA" id="ARBA00022491"/>
    </source>
</evidence>
<gene>
    <name evidence="19" type="ORF">NADFUDRAFT_27122</name>
</gene>
<dbReference type="GO" id="GO:0046872">
    <property type="term" value="F:metal ion binding"/>
    <property type="evidence" value="ECO:0007669"/>
    <property type="project" value="UniProtKB-KW"/>
</dbReference>
<comment type="catalytic activity">
    <reaction evidence="14">
        <text>N(6)-acetyl-L-lysyl-[histone] + H2O = L-lysyl-[histone] + acetate</text>
        <dbReference type="Rhea" id="RHEA:58196"/>
        <dbReference type="Rhea" id="RHEA-COMP:9845"/>
        <dbReference type="Rhea" id="RHEA-COMP:11338"/>
        <dbReference type="ChEBI" id="CHEBI:15377"/>
        <dbReference type="ChEBI" id="CHEBI:29969"/>
        <dbReference type="ChEBI" id="CHEBI:30089"/>
        <dbReference type="ChEBI" id="CHEBI:61930"/>
        <dbReference type="EC" id="3.5.1.98"/>
    </reaction>
</comment>
<dbReference type="OrthoDB" id="73273at2759"/>
<keyword evidence="20" id="KW-1185">Reference proteome</keyword>
<dbReference type="EC" id="3.5.1.98" evidence="14"/>
<dbReference type="InterPro" id="IPR023696">
    <property type="entry name" value="Ureohydrolase_dom_sf"/>
</dbReference>
<feature type="binding site" evidence="17">
    <location>
        <position position="280"/>
    </location>
    <ligand>
        <name>a divalent metal cation</name>
        <dbReference type="ChEBI" id="CHEBI:60240"/>
    </ligand>
</feature>
<dbReference type="STRING" id="857566.A0A1E3PFW4"/>
<evidence type="ECO:0000256" key="1">
    <source>
        <dbReference type="ARBA" id="ARBA00001968"/>
    </source>
</evidence>
<dbReference type="EMBL" id="KV454412">
    <property type="protein sequence ID" value="ODQ64285.1"/>
    <property type="molecule type" value="Genomic_DNA"/>
</dbReference>
<keyword evidence="5" id="KW-0158">Chromosome</keyword>
<dbReference type="InterPro" id="IPR037138">
    <property type="entry name" value="His_deacetylse_dom_sf"/>
</dbReference>
<keyword evidence="7" id="KW-0678">Repressor</keyword>
<reference evidence="19 20" key="1">
    <citation type="journal article" date="2016" name="Proc. Natl. Acad. Sci. U.S.A.">
        <title>Comparative genomics of biotechnologically important yeasts.</title>
        <authorList>
            <person name="Riley R."/>
            <person name="Haridas S."/>
            <person name="Wolfe K.H."/>
            <person name="Lopes M.R."/>
            <person name="Hittinger C.T."/>
            <person name="Goeker M."/>
            <person name="Salamov A.A."/>
            <person name="Wisecaver J.H."/>
            <person name="Long T.M."/>
            <person name="Calvey C.H."/>
            <person name="Aerts A.L."/>
            <person name="Barry K.W."/>
            <person name="Choi C."/>
            <person name="Clum A."/>
            <person name="Coughlan A.Y."/>
            <person name="Deshpande S."/>
            <person name="Douglass A.P."/>
            <person name="Hanson S.J."/>
            <person name="Klenk H.-P."/>
            <person name="LaButti K.M."/>
            <person name="Lapidus A."/>
            <person name="Lindquist E.A."/>
            <person name="Lipzen A.M."/>
            <person name="Meier-Kolthoff J.P."/>
            <person name="Ohm R.A."/>
            <person name="Otillar R.P."/>
            <person name="Pangilinan J.L."/>
            <person name="Peng Y."/>
            <person name="Rokas A."/>
            <person name="Rosa C.A."/>
            <person name="Scheuner C."/>
            <person name="Sibirny A.A."/>
            <person name="Slot J.C."/>
            <person name="Stielow J.B."/>
            <person name="Sun H."/>
            <person name="Kurtzman C.P."/>
            <person name="Blackwell M."/>
            <person name="Grigoriev I.V."/>
            <person name="Jeffries T.W."/>
        </authorList>
    </citation>
    <scope>NUCLEOTIDE SEQUENCE [LARGE SCALE GENOMIC DNA]</scope>
    <source>
        <strain evidence="19 20">DSM 6958</strain>
    </source>
</reference>
<evidence type="ECO:0000256" key="12">
    <source>
        <dbReference type="ARBA" id="ARBA00023163"/>
    </source>
</evidence>
<dbReference type="PIRSF" id="PIRSF037913">
    <property type="entry name" value="His_deacetylse_1"/>
    <property type="match status" value="1"/>
</dbReference>
<keyword evidence="9 14" id="KW-0378">Hydrolase</keyword>
<dbReference type="GO" id="GO:0005737">
    <property type="term" value="C:cytoplasm"/>
    <property type="evidence" value="ECO:0007669"/>
    <property type="project" value="UniProtKB-SubCell"/>
</dbReference>
<evidence type="ECO:0000256" key="4">
    <source>
        <dbReference type="ARBA" id="ARBA00004496"/>
    </source>
</evidence>
<dbReference type="GO" id="GO:0141221">
    <property type="term" value="F:histone deacetylase activity, hydrolytic mechanism"/>
    <property type="evidence" value="ECO:0007669"/>
    <property type="project" value="UniProtKB-EC"/>
</dbReference>
<evidence type="ECO:0000256" key="16">
    <source>
        <dbReference type="PIRSR" id="PIRSR037913-2"/>
    </source>
</evidence>
<comment type="similarity">
    <text evidence="14">Belongs to the histone deacetylase family. HD Type 1 subfamily.</text>
</comment>
<keyword evidence="8 17" id="KW-0479">Metal-binding</keyword>
<evidence type="ECO:0000313" key="20">
    <source>
        <dbReference type="Proteomes" id="UP000095009"/>
    </source>
</evidence>
<evidence type="ECO:0000256" key="8">
    <source>
        <dbReference type="ARBA" id="ARBA00022723"/>
    </source>
</evidence>
<evidence type="ECO:0000256" key="9">
    <source>
        <dbReference type="ARBA" id="ARBA00022801"/>
    </source>
</evidence>
<keyword evidence="11 14" id="KW-0805">Transcription regulation</keyword>
<proteinExistence type="inferred from homology"/>
<dbReference type="SUPFAM" id="SSF52768">
    <property type="entry name" value="Arginase/deacetylase"/>
    <property type="match status" value="1"/>
</dbReference>
<evidence type="ECO:0000256" key="14">
    <source>
        <dbReference type="PIRNR" id="PIRNR037913"/>
    </source>
</evidence>
<dbReference type="InterPro" id="IPR023801">
    <property type="entry name" value="His_deacetylse_dom"/>
</dbReference>
<dbReference type="PANTHER" id="PTHR10625:SF14">
    <property type="entry name" value="HISTONE DEACETYLASE 8"/>
    <property type="match status" value="1"/>
</dbReference>
<feature type="binding site" evidence="16">
    <location>
        <position position="105"/>
    </location>
    <ligand>
        <name>substrate</name>
    </ligand>
</feature>
<feature type="binding site" evidence="16">
    <location>
        <position position="164"/>
    </location>
    <ligand>
        <name>substrate</name>
    </ligand>
</feature>
<dbReference type="Gene3D" id="3.40.800.20">
    <property type="entry name" value="Histone deacetylase domain"/>
    <property type="match status" value="1"/>
</dbReference>
<organism evidence="19 20">
    <name type="scientific">Nadsonia fulvescens var. elongata DSM 6958</name>
    <dbReference type="NCBI Taxonomy" id="857566"/>
    <lineage>
        <taxon>Eukaryota</taxon>
        <taxon>Fungi</taxon>
        <taxon>Dikarya</taxon>
        <taxon>Ascomycota</taxon>
        <taxon>Saccharomycotina</taxon>
        <taxon>Dipodascomycetes</taxon>
        <taxon>Dipodascales</taxon>
        <taxon>Dipodascales incertae sedis</taxon>
        <taxon>Nadsonia</taxon>
    </lineage>
</organism>
<comment type="subcellular location">
    <subcellularLocation>
        <location evidence="3">Chromosome</location>
    </subcellularLocation>
    <subcellularLocation>
        <location evidence="4">Cytoplasm</location>
    </subcellularLocation>
    <subcellularLocation>
        <location evidence="2 14">Nucleus</location>
    </subcellularLocation>
</comment>